<evidence type="ECO:0000313" key="3">
    <source>
        <dbReference type="Proteomes" id="UP000192582"/>
    </source>
</evidence>
<evidence type="ECO:0000313" key="2">
    <source>
        <dbReference type="EMBL" id="SMB79176.1"/>
    </source>
</evidence>
<organism evidence="2 3">
    <name type="scientific">Deinococcus hopiensis KR-140</name>
    <dbReference type="NCBI Taxonomy" id="695939"/>
    <lineage>
        <taxon>Bacteria</taxon>
        <taxon>Thermotogati</taxon>
        <taxon>Deinococcota</taxon>
        <taxon>Deinococci</taxon>
        <taxon>Deinococcales</taxon>
        <taxon>Deinococcaceae</taxon>
        <taxon>Deinococcus</taxon>
    </lineage>
</organism>
<evidence type="ECO:0000256" key="1">
    <source>
        <dbReference type="SAM" id="MobiDB-lite"/>
    </source>
</evidence>
<feature type="region of interest" description="Disordered" evidence="1">
    <location>
        <begin position="1"/>
        <end position="34"/>
    </location>
</feature>
<dbReference type="EMBL" id="FWWU01000003">
    <property type="protein sequence ID" value="SMB79176.1"/>
    <property type="molecule type" value="Genomic_DNA"/>
</dbReference>
<dbReference type="STRING" id="695939.SAMN00790413_05815"/>
<accession>A0A1W1UDJ5</accession>
<dbReference type="Proteomes" id="UP000192582">
    <property type="component" value="Unassembled WGS sequence"/>
</dbReference>
<proteinExistence type="predicted"/>
<name>A0A1W1UDJ5_9DEIO</name>
<gene>
    <name evidence="2" type="ORF">SAMN00790413_05815</name>
</gene>
<reference evidence="2 3" key="1">
    <citation type="submission" date="2017-04" db="EMBL/GenBank/DDBJ databases">
        <authorList>
            <person name="Afonso C.L."/>
            <person name="Miller P.J."/>
            <person name="Scott M.A."/>
            <person name="Spackman E."/>
            <person name="Goraichik I."/>
            <person name="Dimitrov K.M."/>
            <person name="Suarez D.L."/>
            <person name="Swayne D.E."/>
        </authorList>
    </citation>
    <scope>NUCLEOTIDE SEQUENCE [LARGE SCALE GENOMIC DNA]</scope>
    <source>
        <strain evidence="2 3">KR-140</strain>
    </source>
</reference>
<keyword evidence="3" id="KW-1185">Reference proteome</keyword>
<sequence length="51" mass="5437">MPVGSCREPRASLDLHPTATLSPRRDPGLESSPARLEVVGSDVPHSFILNA</sequence>
<protein>
    <submittedName>
        <fullName evidence="2">Uncharacterized protein</fullName>
    </submittedName>
</protein>
<dbReference type="AlphaFoldDB" id="A0A1W1UDJ5"/>